<dbReference type="EMBL" id="WUBL01000162">
    <property type="protein sequence ID" value="KAF2964189.1"/>
    <property type="molecule type" value="Genomic_DNA"/>
</dbReference>
<gene>
    <name evidence="2" type="ORF">GQX73_g9365</name>
</gene>
<evidence type="ECO:0000313" key="2">
    <source>
        <dbReference type="EMBL" id="KAF2964189.1"/>
    </source>
</evidence>
<name>A0A7C8II18_9PEZI</name>
<reference evidence="2 3" key="1">
    <citation type="submission" date="2019-12" db="EMBL/GenBank/DDBJ databases">
        <title>Draft genome sequence of the ascomycete Xylaria multiplex DSM 110363.</title>
        <authorList>
            <person name="Buettner E."/>
            <person name="Kellner H."/>
        </authorList>
    </citation>
    <scope>NUCLEOTIDE SEQUENCE [LARGE SCALE GENOMIC DNA]</scope>
    <source>
        <strain evidence="2 3">DSM 110363</strain>
    </source>
</reference>
<keyword evidence="3" id="KW-1185">Reference proteome</keyword>
<organism evidence="2 3">
    <name type="scientific">Xylaria multiplex</name>
    <dbReference type="NCBI Taxonomy" id="323545"/>
    <lineage>
        <taxon>Eukaryota</taxon>
        <taxon>Fungi</taxon>
        <taxon>Dikarya</taxon>
        <taxon>Ascomycota</taxon>
        <taxon>Pezizomycotina</taxon>
        <taxon>Sordariomycetes</taxon>
        <taxon>Xylariomycetidae</taxon>
        <taxon>Xylariales</taxon>
        <taxon>Xylariaceae</taxon>
        <taxon>Xylaria</taxon>
    </lineage>
</organism>
<dbReference type="InParanoid" id="A0A7C8II18"/>
<protein>
    <submittedName>
        <fullName evidence="2">Uncharacterized protein</fullName>
    </submittedName>
</protein>
<accession>A0A7C8II18</accession>
<evidence type="ECO:0000313" key="3">
    <source>
        <dbReference type="Proteomes" id="UP000481858"/>
    </source>
</evidence>
<feature type="region of interest" description="Disordered" evidence="1">
    <location>
        <begin position="68"/>
        <end position="153"/>
    </location>
</feature>
<feature type="region of interest" description="Disordered" evidence="1">
    <location>
        <begin position="203"/>
        <end position="228"/>
    </location>
</feature>
<proteinExistence type="predicted"/>
<comment type="caution">
    <text evidence="2">The sequence shown here is derived from an EMBL/GenBank/DDBJ whole genome shotgun (WGS) entry which is preliminary data.</text>
</comment>
<evidence type="ECO:0000256" key="1">
    <source>
        <dbReference type="SAM" id="MobiDB-lite"/>
    </source>
</evidence>
<dbReference type="Proteomes" id="UP000481858">
    <property type="component" value="Unassembled WGS sequence"/>
</dbReference>
<feature type="region of interest" description="Disordered" evidence="1">
    <location>
        <begin position="1"/>
        <end position="36"/>
    </location>
</feature>
<feature type="compositionally biased region" description="Low complexity" evidence="1">
    <location>
        <begin position="68"/>
        <end position="77"/>
    </location>
</feature>
<feature type="compositionally biased region" description="Basic residues" evidence="1">
    <location>
        <begin position="11"/>
        <end position="27"/>
    </location>
</feature>
<sequence length="228" mass="25814">MGHQESSPPCQRHRVPHHRRHRHHHYHNSTAQVTNRNSYLNLGRLNRESHAPNSHAVVESWLGQLTTPTTTAQLASSESRNQPAHRRKHPLPQDTHDSSSRRRLRRADRLWRPEHIPPAQGSSPPRLPPLVNPQRNSKRYKRNSSDSSLISGLNPSLEAQEWVSTEATSENRESSHYGPLGEVKVAAASSPMPYVGVIGPAFEKRPRYKTRADKYDTKKSKDRKTGGG</sequence>
<dbReference type="AlphaFoldDB" id="A0A7C8II18"/>
<dbReference type="OrthoDB" id="2537141at2759"/>